<proteinExistence type="predicted"/>
<keyword evidence="2" id="KW-0804">Transcription</keyword>
<dbReference type="GO" id="GO:0003677">
    <property type="term" value="F:DNA binding"/>
    <property type="evidence" value="ECO:0007669"/>
    <property type="project" value="InterPro"/>
</dbReference>
<accession>A0A314YIK6</accession>
<gene>
    <name evidence="2" type="ORF">Pyn_31241</name>
</gene>
<dbReference type="Pfam" id="PF05132">
    <property type="entry name" value="RNA_pol_Rpc4"/>
    <property type="match status" value="1"/>
</dbReference>
<dbReference type="STRING" id="2094558.A0A314YIK6"/>
<dbReference type="PANTHER" id="PTHR13408:SF6">
    <property type="entry name" value="DNA BINDING PROTEIN"/>
    <property type="match status" value="1"/>
</dbReference>
<comment type="caution">
    <text evidence="2">The sequence shown here is derived from an EMBL/GenBank/DDBJ whole genome shotgun (WGS) entry which is preliminary data.</text>
</comment>
<evidence type="ECO:0000256" key="1">
    <source>
        <dbReference type="SAM" id="MobiDB-lite"/>
    </source>
</evidence>
<sequence length="286" mass="30936">MDKDNDGSSGRPRTHKFIPKGRKKTGAPVPAPEVGDNDDGEKARRAEALLRQFNISSTSIRTYGTAKDGNTGKSSSSVLVDSDDDQSLPTLPEVGKDVSMEDATDVAPLQTVKQRYTECWDSETTYYPTTLPLRKPNSGDPAKISVLNENEFGEDAEKEYDESTINHAAELGLLEEKVEARMLFVQLPTILPLTKRSATAKGKEKVGSSTSLESTGATKKGCSLEELPGGYMGKMLVYKSGAIKLKLGNTLCDVSPGSDCLCDEDVAVITLRRRHVVFLEGSATEL</sequence>
<keyword evidence="3" id="KW-1185">Reference proteome</keyword>
<dbReference type="EMBL" id="PJQY01001247">
    <property type="protein sequence ID" value="PQQ04328.1"/>
    <property type="molecule type" value="Genomic_DNA"/>
</dbReference>
<evidence type="ECO:0000313" key="3">
    <source>
        <dbReference type="Proteomes" id="UP000250321"/>
    </source>
</evidence>
<protein>
    <submittedName>
        <fullName evidence="2">DNA-directed RNA polymerase III subunit rpc4 isoform X2</fullName>
    </submittedName>
</protein>
<dbReference type="Proteomes" id="UP000250321">
    <property type="component" value="Unassembled WGS sequence"/>
</dbReference>
<dbReference type="GO" id="GO:0005666">
    <property type="term" value="C:RNA polymerase III complex"/>
    <property type="evidence" value="ECO:0007669"/>
    <property type="project" value="InterPro"/>
</dbReference>
<dbReference type="OrthoDB" id="5836119at2759"/>
<dbReference type="PANTHER" id="PTHR13408">
    <property type="entry name" value="DNA-DIRECTED RNA POLYMERASE III"/>
    <property type="match status" value="1"/>
</dbReference>
<keyword evidence="2" id="KW-0240">DNA-directed RNA polymerase</keyword>
<dbReference type="GO" id="GO:0042797">
    <property type="term" value="P:tRNA transcription by RNA polymerase III"/>
    <property type="evidence" value="ECO:0007669"/>
    <property type="project" value="TreeGrafter"/>
</dbReference>
<evidence type="ECO:0000313" key="2">
    <source>
        <dbReference type="EMBL" id="PQQ04328.1"/>
    </source>
</evidence>
<dbReference type="AlphaFoldDB" id="A0A314YIK6"/>
<feature type="region of interest" description="Disordered" evidence="1">
    <location>
        <begin position="1"/>
        <end position="44"/>
    </location>
</feature>
<reference evidence="2 3" key="1">
    <citation type="submission" date="2018-02" db="EMBL/GenBank/DDBJ databases">
        <title>Draft genome of wild Prunus yedoensis var. nudiflora.</title>
        <authorList>
            <person name="Baek S."/>
            <person name="Kim J.-H."/>
            <person name="Choi K."/>
            <person name="Kim G.-B."/>
            <person name="Cho A."/>
            <person name="Jang H."/>
            <person name="Shin C.-H."/>
            <person name="Yu H.-J."/>
            <person name="Mun J.-H."/>
        </authorList>
    </citation>
    <scope>NUCLEOTIDE SEQUENCE [LARGE SCALE GENOMIC DNA]</scope>
    <source>
        <strain evidence="3">cv. Jeju island</strain>
        <tissue evidence="2">Leaf</tissue>
    </source>
</reference>
<organism evidence="2 3">
    <name type="scientific">Prunus yedoensis var. nudiflora</name>
    <dbReference type="NCBI Taxonomy" id="2094558"/>
    <lineage>
        <taxon>Eukaryota</taxon>
        <taxon>Viridiplantae</taxon>
        <taxon>Streptophyta</taxon>
        <taxon>Embryophyta</taxon>
        <taxon>Tracheophyta</taxon>
        <taxon>Spermatophyta</taxon>
        <taxon>Magnoliopsida</taxon>
        <taxon>eudicotyledons</taxon>
        <taxon>Gunneridae</taxon>
        <taxon>Pentapetalae</taxon>
        <taxon>rosids</taxon>
        <taxon>fabids</taxon>
        <taxon>Rosales</taxon>
        <taxon>Rosaceae</taxon>
        <taxon>Amygdaloideae</taxon>
        <taxon>Amygdaleae</taxon>
        <taxon>Prunus</taxon>
    </lineage>
</organism>
<dbReference type="InterPro" id="IPR007811">
    <property type="entry name" value="RPC4"/>
</dbReference>
<feature type="compositionally biased region" description="Basic residues" evidence="1">
    <location>
        <begin position="12"/>
        <end position="25"/>
    </location>
</feature>
<name>A0A314YIK6_PRUYE</name>
<feature type="region of interest" description="Disordered" evidence="1">
    <location>
        <begin position="59"/>
        <end position="93"/>
    </location>
</feature>